<dbReference type="Pfam" id="PF13426">
    <property type="entry name" value="PAS_9"/>
    <property type="match status" value="1"/>
</dbReference>
<dbReference type="InterPro" id="IPR035965">
    <property type="entry name" value="PAS-like_dom_sf"/>
</dbReference>
<dbReference type="PANTHER" id="PTHR47429:SF2">
    <property type="entry name" value="PROTEIN TWIN LOV 1"/>
    <property type="match status" value="1"/>
</dbReference>
<dbReference type="PROSITE" id="PS50112">
    <property type="entry name" value="PAS"/>
    <property type="match status" value="1"/>
</dbReference>
<sequence length="182" mass="20727">MPLPQLLSQYCDNTSIAISIAHNKYDHPLIYVNKKFEELTGYNGNDLYGKNCRALQNNSKNKHNRQRIRDFIYNKNINNIRVPLVNFKKDGTPFINLLFISKLKDCLENTQYLFASQFDISNTYPDILSQYEHVLETTLSEIPKTMSNNRIVLSGSLSVVANAAASIAQAKIMLDQIDASHL</sequence>
<gene>
    <name evidence="5" type="ORF">KB213_10910</name>
</gene>
<protein>
    <submittedName>
        <fullName evidence="5">PAS domain-containing protein</fullName>
    </submittedName>
</protein>
<keyword evidence="3" id="KW-0157">Chromophore</keyword>
<dbReference type="InterPro" id="IPR000014">
    <property type="entry name" value="PAS"/>
</dbReference>
<keyword evidence="6" id="KW-1185">Reference proteome</keyword>
<evidence type="ECO:0000259" key="4">
    <source>
        <dbReference type="PROSITE" id="PS50112"/>
    </source>
</evidence>
<keyword evidence="1" id="KW-0285">Flavoprotein</keyword>
<dbReference type="EMBL" id="JAGRQH010000010">
    <property type="protein sequence ID" value="MBR0560558.1"/>
    <property type="molecule type" value="Genomic_DNA"/>
</dbReference>
<evidence type="ECO:0000313" key="6">
    <source>
        <dbReference type="Proteomes" id="UP000677812"/>
    </source>
</evidence>
<dbReference type="SUPFAM" id="SSF55785">
    <property type="entry name" value="PYP-like sensor domain (PAS domain)"/>
    <property type="match status" value="1"/>
</dbReference>
<dbReference type="Gene3D" id="3.30.450.20">
    <property type="entry name" value="PAS domain"/>
    <property type="match status" value="1"/>
</dbReference>
<evidence type="ECO:0000256" key="1">
    <source>
        <dbReference type="ARBA" id="ARBA00022630"/>
    </source>
</evidence>
<reference evidence="5 6" key="1">
    <citation type="submission" date="2021-04" db="EMBL/GenBank/DDBJ databases">
        <title>The complete genome sequence of Neokomagataea sp. TBRC 2177.</title>
        <authorList>
            <person name="Charoenyingcharoen P."/>
            <person name="Yukphan P."/>
        </authorList>
    </citation>
    <scope>NUCLEOTIDE SEQUENCE [LARGE SCALE GENOMIC DNA]</scope>
    <source>
        <strain evidence="5 6">TBRC 2177</strain>
    </source>
</reference>
<evidence type="ECO:0000256" key="3">
    <source>
        <dbReference type="ARBA" id="ARBA00022991"/>
    </source>
</evidence>
<comment type="caution">
    <text evidence="5">The sequence shown here is derived from an EMBL/GenBank/DDBJ whole genome shotgun (WGS) entry which is preliminary data.</text>
</comment>
<proteinExistence type="predicted"/>
<dbReference type="CDD" id="cd00130">
    <property type="entry name" value="PAS"/>
    <property type="match status" value="1"/>
</dbReference>
<feature type="domain" description="PAS" evidence="4">
    <location>
        <begin position="29"/>
        <end position="51"/>
    </location>
</feature>
<accession>A0ABS5EAL0</accession>
<evidence type="ECO:0000313" key="5">
    <source>
        <dbReference type="EMBL" id="MBR0560558.1"/>
    </source>
</evidence>
<name>A0ABS5EAL0_9PROT</name>
<keyword evidence="2" id="KW-0288">FMN</keyword>
<dbReference type="Proteomes" id="UP000677812">
    <property type="component" value="Unassembled WGS sequence"/>
</dbReference>
<organism evidence="5 6">
    <name type="scientific">Neokomagataea anthophila</name>
    <dbReference type="NCBI Taxonomy" id="2826925"/>
    <lineage>
        <taxon>Bacteria</taxon>
        <taxon>Pseudomonadati</taxon>
        <taxon>Pseudomonadota</taxon>
        <taxon>Alphaproteobacteria</taxon>
        <taxon>Acetobacterales</taxon>
        <taxon>Acetobacteraceae</taxon>
        <taxon>Neokomagataea</taxon>
    </lineage>
</organism>
<dbReference type="RefSeq" id="WP_211683064.1">
    <property type="nucleotide sequence ID" value="NZ_JAGRQH010000010.1"/>
</dbReference>
<dbReference type="NCBIfam" id="TIGR00229">
    <property type="entry name" value="sensory_box"/>
    <property type="match status" value="1"/>
</dbReference>
<dbReference type="PANTHER" id="PTHR47429">
    <property type="entry name" value="PROTEIN TWIN LOV 1"/>
    <property type="match status" value="1"/>
</dbReference>
<evidence type="ECO:0000256" key="2">
    <source>
        <dbReference type="ARBA" id="ARBA00022643"/>
    </source>
</evidence>